<evidence type="ECO:0000313" key="14">
    <source>
        <dbReference type="EMBL" id="OCA68754.1"/>
    </source>
</evidence>
<comment type="cofactor">
    <cofactor evidence="2">
        <name>Co(2+)</name>
        <dbReference type="ChEBI" id="CHEBI:48828"/>
    </cofactor>
</comment>
<evidence type="ECO:0000256" key="12">
    <source>
        <dbReference type="ARBA" id="ARBA00023180"/>
    </source>
</evidence>
<evidence type="ECO:0000256" key="10">
    <source>
        <dbReference type="ARBA" id="ARBA00023049"/>
    </source>
</evidence>
<comment type="cofactor">
    <cofactor evidence="1">
        <name>Mn(2+)</name>
        <dbReference type="ChEBI" id="CHEBI:29035"/>
    </cofactor>
</comment>
<dbReference type="GO" id="GO:0030178">
    <property type="term" value="P:negative regulation of Wnt signaling pathway"/>
    <property type="evidence" value="ECO:0007669"/>
    <property type="project" value="InterPro"/>
</dbReference>
<dbReference type="GO" id="GO:0006508">
    <property type="term" value="P:proteolysis"/>
    <property type="evidence" value="ECO:0007669"/>
    <property type="project" value="UniProtKB-KW"/>
</dbReference>
<sequence length="291" mass="32689">MKNVIKLGLAALLSVNFMTAQAQNTNTGNDNSLLWEVSGNGLSKPSYIAGTFHILCNRDFDIKPKVWNALNQSENFVTEINYTDQNEMASIQKMMNADKKISEQLTPEEAKDLDKILAEYGTTLKNVDSHSSAALYSLVATKAVPCPQNEVKMYEIELLKTALKNKKTISGLEKVDDQTYAISQAYNLKEAILQLKQGNQYAVAVQKMAEAFKNEDLKQLDKLIKDPKFMNKRQEKLVLTDRNRNWAEKMPEIMKKQSSFFAVGSGHLWGDNGLINLLKSKGYTVKPVSNL</sequence>
<evidence type="ECO:0000313" key="15">
    <source>
        <dbReference type="Proteomes" id="UP000093432"/>
    </source>
</evidence>
<evidence type="ECO:0000256" key="5">
    <source>
        <dbReference type="ARBA" id="ARBA00022692"/>
    </source>
</evidence>
<gene>
    <name evidence="14" type="ORF">BBI00_21375</name>
</gene>
<dbReference type="Pfam" id="PF01963">
    <property type="entry name" value="TraB_PrgY_gumN"/>
    <property type="match status" value="1"/>
</dbReference>
<keyword evidence="8" id="KW-0378">Hydrolase</keyword>
<keyword evidence="7 13" id="KW-0732">Signal</keyword>
<keyword evidence="10" id="KW-0482">Metalloprotease</keyword>
<keyword evidence="5" id="KW-0812">Transmembrane</keyword>
<dbReference type="RefSeq" id="WP_065400885.1">
    <property type="nucleotide sequence ID" value="NZ_MAYG01000031.1"/>
</dbReference>
<dbReference type="PANTHER" id="PTHR31120:SF6">
    <property type="entry name" value="METALLOPROTEASE TIKI HOMOLOG"/>
    <property type="match status" value="1"/>
</dbReference>
<evidence type="ECO:0000256" key="2">
    <source>
        <dbReference type="ARBA" id="ARBA00001941"/>
    </source>
</evidence>
<evidence type="ECO:0000256" key="11">
    <source>
        <dbReference type="ARBA" id="ARBA00023136"/>
    </source>
</evidence>
<evidence type="ECO:0000256" key="4">
    <source>
        <dbReference type="ARBA" id="ARBA00022670"/>
    </source>
</evidence>
<keyword evidence="6" id="KW-0479">Metal-binding</keyword>
<dbReference type="STRING" id="651561.BBI00_21375"/>
<evidence type="ECO:0000256" key="7">
    <source>
        <dbReference type="ARBA" id="ARBA00022729"/>
    </source>
</evidence>
<dbReference type="GO" id="GO:0046872">
    <property type="term" value="F:metal ion binding"/>
    <property type="evidence" value="ECO:0007669"/>
    <property type="project" value="UniProtKB-KW"/>
</dbReference>
<keyword evidence="12" id="KW-0325">Glycoprotein</keyword>
<evidence type="ECO:0000256" key="6">
    <source>
        <dbReference type="ARBA" id="ARBA00022723"/>
    </source>
</evidence>
<dbReference type="Proteomes" id="UP000093432">
    <property type="component" value="Unassembled WGS sequence"/>
</dbReference>
<evidence type="ECO:0000256" key="3">
    <source>
        <dbReference type="ARBA" id="ARBA00004479"/>
    </source>
</evidence>
<evidence type="ECO:0008006" key="16">
    <source>
        <dbReference type="Google" id="ProtNLM"/>
    </source>
</evidence>
<evidence type="ECO:0000256" key="8">
    <source>
        <dbReference type="ARBA" id="ARBA00022801"/>
    </source>
</evidence>
<evidence type="ECO:0000256" key="9">
    <source>
        <dbReference type="ARBA" id="ARBA00022989"/>
    </source>
</evidence>
<dbReference type="InterPro" id="IPR002816">
    <property type="entry name" value="TraB/PrgY/GumN_fam"/>
</dbReference>
<keyword evidence="11" id="KW-0472">Membrane</keyword>
<dbReference type="PANTHER" id="PTHR31120">
    <property type="entry name" value="METALLOPROTEASE TIKI"/>
    <property type="match status" value="1"/>
</dbReference>
<keyword evidence="9" id="KW-1133">Transmembrane helix</keyword>
<protein>
    <recommendedName>
        <fullName evidence="16">TraB/GumN family protein</fullName>
    </recommendedName>
</protein>
<accession>A0A1B8ZAZ6</accession>
<dbReference type="GO" id="GO:0004222">
    <property type="term" value="F:metalloendopeptidase activity"/>
    <property type="evidence" value="ECO:0007669"/>
    <property type="project" value="TreeGrafter"/>
</dbReference>
<dbReference type="GO" id="GO:0016020">
    <property type="term" value="C:membrane"/>
    <property type="evidence" value="ECO:0007669"/>
    <property type="project" value="UniProtKB-SubCell"/>
</dbReference>
<keyword evidence="4" id="KW-0645">Protease</keyword>
<comment type="caution">
    <text evidence="14">The sequence shown here is derived from an EMBL/GenBank/DDBJ whole genome shotgun (WGS) entry which is preliminary data.</text>
</comment>
<comment type="subcellular location">
    <subcellularLocation>
        <location evidence="3">Membrane</location>
        <topology evidence="3">Single-pass type I membrane protein</topology>
    </subcellularLocation>
</comment>
<reference evidence="15" key="1">
    <citation type="submission" date="2016-07" db="EMBL/GenBank/DDBJ databases">
        <authorList>
            <person name="Florea S."/>
            <person name="Webb J.S."/>
            <person name="Jaromczyk J."/>
            <person name="Schardl C.L."/>
        </authorList>
    </citation>
    <scope>NUCLEOTIDE SEQUENCE [LARGE SCALE GENOMIC DNA]</scope>
    <source>
        <strain evidence="15">CC-VM-7</strain>
    </source>
</reference>
<evidence type="ECO:0000256" key="13">
    <source>
        <dbReference type="SAM" id="SignalP"/>
    </source>
</evidence>
<evidence type="ECO:0000256" key="1">
    <source>
        <dbReference type="ARBA" id="ARBA00001936"/>
    </source>
</evidence>
<name>A0A1B8ZAZ6_9FLAO</name>
<feature type="signal peptide" evidence="13">
    <location>
        <begin position="1"/>
        <end position="22"/>
    </location>
</feature>
<dbReference type="AlphaFoldDB" id="A0A1B8ZAZ6"/>
<organism evidence="14 15">
    <name type="scientific">Chryseobacterium arthrosphaerae</name>
    <dbReference type="NCBI Taxonomy" id="651561"/>
    <lineage>
        <taxon>Bacteria</taxon>
        <taxon>Pseudomonadati</taxon>
        <taxon>Bacteroidota</taxon>
        <taxon>Flavobacteriia</taxon>
        <taxon>Flavobacteriales</taxon>
        <taxon>Weeksellaceae</taxon>
        <taxon>Chryseobacterium group</taxon>
        <taxon>Chryseobacterium</taxon>
    </lineage>
</organism>
<dbReference type="CDD" id="cd14789">
    <property type="entry name" value="Tiki"/>
    <property type="match status" value="1"/>
</dbReference>
<dbReference type="EMBL" id="MAYG01000031">
    <property type="protein sequence ID" value="OCA68754.1"/>
    <property type="molecule type" value="Genomic_DNA"/>
</dbReference>
<proteinExistence type="predicted"/>
<dbReference type="InterPro" id="IPR040230">
    <property type="entry name" value="TIKI1/2-like"/>
</dbReference>
<feature type="chain" id="PRO_5008620315" description="TraB/GumN family protein" evidence="13">
    <location>
        <begin position="23"/>
        <end position="291"/>
    </location>
</feature>
<dbReference type="OrthoDB" id="9798714at2"/>